<organism evidence="4 5">
    <name type="scientific">Olivibacter domesticus</name>
    <name type="common">Pseudosphingobacterium domesticum</name>
    <dbReference type="NCBI Taxonomy" id="407022"/>
    <lineage>
        <taxon>Bacteria</taxon>
        <taxon>Pseudomonadati</taxon>
        <taxon>Bacteroidota</taxon>
        <taxon>Sphingobacteriia</taxon>
        <taxon>Sphingobacteriales</taxon>
        <taxon>Sphingobacteriaceae</taxon>
        <taxon>Olivibacter</taxon>
    </lineage>
</organism>
<evidence type="ECO:0000259" key="3">
    <source>
        <dbReference type="PROSITE" id="PS51387"/>
    </source>
</evidence>
<sequence length="449" mass="50363">MEKRVFLKMSSVLIAGAAVAPISGCLSPQETRLKNWAGNIEYSTDNVYYPENIDEVKDIVKKCKKLRVLGSKHSFNRIADSDDNQISLEHLNKVISLDESNHTVTVEGGIRYGELAPYLHQHGYALQNLASLPHITIAGAVATATHGSGVAVGNLATAVSGIEFINADGEQIQLTRKDNPDEFYGAVVGLGSLGVVTKLTLDLLPTFEMTQVIYMNLPMHALEKNMLAILSSGYSVSLFTNWADKNVSEVWLKERAENKVKATILPDFYGAKAATENVHPVIAQSAETVTDQMGIPGPWYERMPHFKMGFKPSTGKELQSEYFVGIEHAYEAMMVIEKLHEKITPHLFITEIRTVKGDDLWMSPCYKKDCVAFHFTWKQEIEEVNAIIPLIEEALTKFKPRPHWAKVFMMSPTVLQSRIEKLPDFKKLLLKYDPNGKFRNEFINKNLYG</sequence>
<gene>
    <name evidence="4" type="ORF">SAMN05661044_02896</name>
</gene>
<dbReference type="InterPro" id="IPR016166">
    <property type="entry name" value="FAD-bd_PCMH"/>
</dbReference>
<evidence type="ECO:0000313" key="4">
    <source>
        <dbReference type="EMBL" id="SEL56820.1"/>
    </source>
</evidence>
<dbReference type="Proteomes" id="UP000199421">
    <property type="component" value="Unassembled WGS sequence"/>
</dbReference>
<dbReference type="InterPro" id="IPR016171">
    <property type="entry name" value="Vanillyl_alc_oxidase_C-sub2"/>
</dbReference>
<dbReference type="Pfam" id="PF04030">
    <property type="entry name" value="ALO"/>
    <property type="match status" value="1"/>
</dbReference>
<dbReference type="InterPro" id="IPR016167">
    <property type="entry name" value="FAD-bd_PCMH_sub1"/>
</dbReference>
<dbReference type="InterPro" id="IPR007173">
    <property type="entry name" value="ALO_C"/>
</dbReference>
<dbReference type="AlphaFoldDB" id="A0A1H7R972"/>
<name>A0A1H7R972_OLID1</name>
<dbReference type="InterPro" id="IPR016169">
    <property type="entry name" value="FAD-bd_PCMH_sub2"/>
</dbReference>
<dbReference type="PANTHER" id="PTHR43762">
    <property type="entry name" value="L-GULONOLACTONE OXIDASE"/>
    <property type="match status" value="1"/>
</dbReference>
<keyword evidence="1" id="KW-0285">Flavoprotein</keyword>
<keyword evidence="5" id="KW-1185">Reference proteome</keyword>
<dbReference type="STRING" id="407022.SAMN05661044_02896"/>
<dbReference type="Gene3D" id="1.10.45.10">
    <property type="entry name" value="Vanillyl-alcohol Oxidase, Chain A, domain 4"/>
    <property type="match status" value="1"/>
</dbReference>
<dbReference type="GO" id="GO:0071949">
    <property type="term" value="F:FAD binding"/>
    <property type="evidence" value="ECO:0007669"/>
    <property type="project" value="InterPro"/>
</dbReference>
<dbReference type="RefSeq" id="WP_093325578.1">
    <property type="nucleotide sequence ID" value="NZ_FOAF01000002.1"/>
</dbReference>
<accession>A0A1H7R972</accession>
<dbReference type="EMBL" id="FOAF01000002">
    <property type="protein sequence ID" value="SEL56820.1"/>
    <property type="molecule type" value="Genomic_DNA"/>
</dbReference>
<evidence type="ECO:0000256" key="2">
    <source>
        <dbReference type="ARBA" id="ARBA00023002"/>
    </source>
</evidence>
<dbReference type="GO" id="GO:0080049">
    <property type="term" value="F:L-gulono-1,4-lactone dehydrogenase activity"/>
    <property type="evidence" value="ECO:0007669"/>
    <property type="project" value="TreeGrafter"/>
</dbReference>
<keyword evidence="1" id="KW-0274">FAD</keyword>
<protein>
    <submittedName>
        <fullName evidence="4">Xylitol oxidase</fullName>
    </submittedName>
</protein>
<evidence type="ECO:0000256" key="1">
    <source>
        <dbReference type="ARBA" id="ARBA00022827"/>
    </source>
</evidence>
<dbReference type="Gene3D" id="3.30.465.10">
    <property type="match status" value="1"/>
</dbReference>
<dbReference type="Gene3D" id="3.30.43.10">
    <property type="entry name" value="Uridine Diphospho-n-acetylenolpyruvylglucosamine Reductase, domain 2"/>
    <property type="match status" value="1"/>
</dbReference>
<dbReference type="GO" id="GO:0003885">
    <property type="term" value="F:D-arabinono-1,4-lactone oxidase activity"/>
    <property type="evidence" value="ECO:0007669"/>
    <property type="project" value="InterPro"/>
</dbReference>
<dbReference type="OrthoDB" id="9800184at2"/>
<dbReference type="InterPro" id="IPR006094">
    <property type="entry name" value="Oxid_FAD_bind_N"/>
</dbReference>
<keyword evidence="2" id="KW-0560">Oxidoreductase</keyword>
<dbReference type="Gene3D" id="3.30.70.2520">
    <property type="match status" value="1"/>
</dbReference>
<feature type="domain" description="FAD-binding PCMH-type" evidence="3">
    <location>
        <begin position="40"/>
        <end position="206"/>
    </location>
</feature>
<dbReference type="PROSITE" id="PS51387">
    <property type="entry name" value="FAD_PCMH"/>
    <property type="match status" value="1"/>
</dbReference>
<dbReference type="Gene3D" id="3.30.70.2530">
    <property type="match status" value="1"/>
</dbReference>
<dbReference type="SUPFAM" id="SSF56176">
    <property type="entry name" value="FAD-binding/transporter-associated domain-like"/>
    <property type="match status" value="1"/>
</dbReference>
<dbReference type="PIRSF" id="PIRSF000136">
    <property type="entry name" value="LGO_GLO"/>
    <property type="match status" value="1"/>
</dbReference>
<evidence type="ECO:0000313" key="5">
    <source>
        <dbReference type="Proteomes" id="UP000199421"/>
    </source>
</evidence>
<dbReference type="InterPro" id="IPR036318">
    <property type="entry name" value="FAD-bd_PCMH-like_sf"/>
</dbReference>
<dbReference type="GO" id="GO:0016020">
    <property type="term" value="C:membrane"/>
    <property type="evidence" value="ECO:0007669"/>
    <property type="project" value="InterPro"/>
</dbReference>
<reference evidence="5" key="1">
    <citation type="submission" date="2016-10" db="EMBL/GenBank/DDBJ databases">
        <authorList>
            <person name="Varghese N."/>
            <person name="Submissions S."/>
        </authorList>
    </citation>
    <scope>NUCLEOTIDE SEQUENCE [LARGE SCALE GENOMIC DNA]</scope>
    <source>
        <strain evidence="5">DSM 18733</strain>
    </source>
</reference>
<dbReference type="Pfam" id="PF01565">
    <property type="entry name" value="FAD_binding_4"/>
    <property type="match status" value="1"/>
</dbReference>
<proteinExistence type="predicted"/>
<dbReference type="InterPro" id="IPR010031">
    <property type="entry name" value="FAD_lactone_oxidase-like"/>
</dbReference>
<dbReference type="PANTHER" id="PTHR43762:SF1">
    <property type="entry name" value="D-ARABINONO-1,4-LACTONE OXIDASE"/>
    <property type="match status" value="1"/>
</dbReference>